<dbReference type="Proteomes" id="UP000077066">
    <property type="component" value="Unassembled WGS sequence"/>
</dbReference>
<dbReference type="SUPFAM" id="SSF53613">
    <property type="entry name" value="Ribokinase-like"/>
    <property type="match status" value="1"/>
</dbReference>
<dbReference type="STRING" id="55758.MBFIL_16960"/>
<comment type="similarity">
    <text evidence="1 4">Belongs to the carbohydrate kinase PfkB family.</text>
</comment>
<keyword evidence="3 4" id="KW-0418">Kinase</keyword>
<evidence type="ECO:0000313" key="7">
    <source>
        <dbReference type="Proteomes" id="UP000077066"/>
    </source>
</evidence>
<comment type="caution">
    <text evidence="6">The sequence shown here is derived from an EMBL/GenBank/DDBJ whole genome shotgun (WGS) entry which is preliminary data.</text>
</comment>
<dbReference type="OrthoDB" id="26949at2157"/>
<sequence>MNNPRDLLVIGHTALDYIIKVENFPSINSSTSIDNLKNLHGGAAANVAVVGANLGLKTSLISAVGGTFPTSEYKEKLKKLDINTDNMIVVEDESTPTAFVLTDKNDDQVSYFYWGAGREFANSKVPQIAFSNVKAVHLATGDPDFNYRGGQIAKSLNKIVSFDPGQDLHMYTDEKLKEVLGNCNILFGNQYEIDWILNRLSIDIKELRYLGPEIIVKTLGKDGSIIYQEEEIFVESIYRPAVDPTGAGDSYRAGFLRCYLQGQDLKKCGEFASAVSSFIVEAEGCQTNIPTVKDVKDRIANK</sequence>
<dbReference type="EMBL" id="LWMT01000268">
    <property type="protein sequence ID" value="KZX10639.1"/>
    <property type="molecule type" value="Genomic_DNA"/>
</dbReference>
<keyword evidence="2 4" id="KW-0808">Transferase</keyword>
<dbReference type="Gene3D" id="3.40.1190.20">
    <property type="match status" value="1"/>
</dbReference>
<dbReference type="CDD" id="cd01942">
    <property type="entry name" value="ribokinase_group_A"/>
    <property type="match status" value="1"/>
</dbReference>
<dbReference type="PROSITE" id="PS00584">
    <property type="entry name" value="PFKB_KINASES_2"/>
    <property type="match status" value="1"/>
</dbReference>
<organism evidence="6 7">
    <name type="scientific">Methanobrevibacter filiformis</name>
    <dbReference type="NCBI Taxonomy" id="55758"/>
    <lineage>
        <taxon>Archaea</taxon>
        <taxon>Methanobacteriati</taxon>
        <taxon>Methanobacteriota</taxon>
        <taxon>Methanomada group</taxon>
        <taxon>Methanobacteria</taxon>
        <taxon>Methanobacteriales</taxon>
        <taxon>Methanobacteriaceae</taxon>
        <taxon>Methanobrevibacter</taxon>
    </lineage>
</organism>
<dbReference type="InterPro" id="IPR011611">
    <property type="entry name" value="PfkB_dom"/>
</dbReference>
<dbReference type="EC" id="2.7.1.20" evidence="6"/>
<gene>
    <name evidence="6" type="primary">adoK</name>
    <name evidence="6" type="ORF">MBFIL_16960</name>
</gene>
<dbReference type="InterPro" id="IPR002139">
    <property type="entry name" value="Ribo/fructo_kinase"/>
</dbReference>
<evidence type="ECO:0000259" key="5">
    <source>
        <dbReference type="Pfam" id="PF00294"/>
    </source>
</evidence>
<dbReference type="PRINTS" id="PR00990">
    <property type="entry name" value="RIBOKINASE"/>
</dbReference>
<dbReference type="RefSeq" id="WP_066973618.1">
    <property type="nucleotide sequence ID" value="NZ_LWMT01000268.1"/>
</dbReference>
<evidence type="ECO:0000256" key="2">
    <source>
        <dbReference type="ARBA" id="ARBA00022679"/>
    </source>
</evidence>
<dbReference type="InterPro" id="IPR029056">
    <property type="entry name" value="Ribokinase-like"/>
</dbReference>
<evidence type="ECO:0000256" key="1">
    <source>
        <dbReference type="ARBA" id="ARBA00010688"/>
    </source>
</evidence>
<dbReference type="InterPro" id="IPR002173">
    <property type="entry name" value="Carboh/pur_kinase_PfkB_CS"/>
</dbReference>
<feature type="domain" description="Carbohydrate kinase PfkB" evidence="5">
    <location>
        <begin position="6"/>
        <end position="291"/>
    </location>
</feature>
<dbReference type="PANTHER" id="PTHR10584">
    <property type="entry name" value="SUGAR KINASE"/>
    <property type="match status" value="1"/>
</dbReference>
<name>A0A165ZFD9_9EURY</name>
<evidence type="ECO:0000256" key="4">
    <source>
        <dbReference type="RuleBase" id="RU003704"/>
    </source>
</evidence>
<dbReference type="PROSITE" id="PS00583">
    <property type="entry name" value="PFKB_KINASES_1"/>
    <property type="match status" value="1"/>
</dbReference>
<accession>A0A165ZFD9</accession>
<dbReference type="PANTHER" id="PTHR10584:SF166">
    <property type="entry name" value="RIBOKINASE"/>
    <property type="match status" value="1"/>
</dbReference>
<dbReference type="PATRIC" id="fig|55758.3.peg.1908"/>
<dbReference type="Pfam" id="PF00294">
    <property type="entry name" value="PfkB"/>
    <property type="match status" value="1"/>
</dbReference>
<evidence type="ECO:0000313" key="6">
    <source>
        <dbReference type="EMBL" id="KZX10639.1"/>
    </source>
</evidence>
<reference evidence="6 7" key="1">
    <citation type="submission" date="2016-04" db="EMBL/GenBank/DDBJ databases">
        <title>Genome sequence of Methanobrevibacter filiformis DSM 11501.</title>
        <authorList>
            <person name="Poehlein A."/>
            <person name="Seedorf H."/>
            <person name="Daniel R."/>
        </authorList>
    </citation>
    <scope>NUCLEOTIDE SEQUENCE [LARGE SCALE GENOMIC DNA]</scope>
    <source>
        <strain evidence="6 7">DSM 11501</strain>
    </source>
</reference>
<keyword evidence="7" id="KW-1185">Reference proteome</keyword>
<dbReference type="AlphaFoldDB" id="A0A165ZFD9"/>
<protein>
    <submittedName>
        <fullName evidence="6">Adenosine kinase</fullName>
        <ecNumber evidence="6">2.7.1.20</ecNumber>
    </submittedName>
</protein>
<proteinExistence type="inferred from homology"/>
<dbReference type="GO" id="GO:0004001">
    <property type="term" value="F:adenosine kinase activity"/>
    <property type="evidence" value="ECO:0007669"/>
    <property type="project" value="UniProtKB-EC"/>
</dbReference>
<evidence type="ECO:0000256" key="3">
    <source>
        <dbReference type="ARBA" id="ARBA00022777"/>
    </source>
</evidence>